<evidence type="ECO:0000313" key="2">
    <source>
        <dbReference type="WBParaSite" id="PS1159_v2.g6736.t1"/>
    </source>
</evidence>
<sequence length="70" mass="7499">MLLSNLKEAAASKLACTGIMDAVITVPAYFSDTERQATKLAAEIAGLNVLRILNEPSAASCSLLWIFKEN</sequence>
<proteinExistence type="predicted"/>
<dbReference type="WBParaSite" id="PS1159_v2.g6736.t1">
    <property type="protein sequence ID" value="PS1159_v2.g6736.t1"/>
    <property type="gene ID" value="PS1159_v2.g6736"/>
</dbReference>
<dbReference type="Proteomes" id="UP000887580">
    <property type="component" value="Unplaced"/>
</dbReference>
<organism evidence="1 2">
    <name type="scientific">Panagrolaimus sp. PS1159</name>
    <dbReference type="NCBI Taxonomy" id="55785"/>
    <lineage>
        <taxon>Eukaryota</taxon>
        <taxon>Metazoa</taxon>
        <taxon>Ecdysozoa</taxon>
        <taxon>Nematoda</taxon>
        <taxon>Chromadorea</taxon>
        <taxon>Rhabditida</taxon>
        <taxon>Tylenchina</taxon>
        <taxon>Panagrolaimomorpha</taxon>
        <taxon>Panagrolaimoidea</taxon>
        <taxon>Panagrolaimidae</taxon>
        <taxon>Panagrolaimus</taxon>
    </lineage>
</organism>
<evidence type="ECO:0000313" key="1">
    <source>
        <dbReference type="Proteomes" id="UP000887580"/>
    </source>
</evidence>
<name>A0AC35GMW1_9BILA</name>
<protein>
    <submittedName>
        <fullName evidence="2">Heat shock protein 70</fullName>
    </submittedName>
</protein>
<reference evidence="2" key="1">
    <citation type="submission" date="2022-11" db="UniProtKB">
        <authorList>
            <consortium name="WormBaseParasite"/>
        </authorList>
    </citation>
    <scope>IDENTIFICATION</scope>
</reference>
<accession>A0AC35GMW1</accession>